<protein>
    <submittedName>
        <fullName evidence="5">Alpha/beta fold hydrolase</fullName>
    </submittedName>
</protein>
<accession>A0ABT3JMH9</accession>
<evidence type="ECO:0000256" key="2">
    <source>
        <dbReference type="ARBA" id="ARBA00022801"/>
    </source>
</evidence>
<keyword evidence="2 5" id="KW-0378">Hydrolase</keyword>
<dbReference type="PANTHER" id="PTHR43798:SF33">
    <property type="entry name" value="HYDROLASE, PUTATIVE (AFU_ORTHOLOGUE AFUA_2G14860)-RELATED"/>
    <property type="match status" value="1"/>
</dbReference>
<keyword evidence="3" id="KW-0732">Signal</keyword>
<feature type="signal peptide" evidence="3">
    <location>
        <begin position="1"/>
        <end position="19"/>
    </location>
</feature>
<dbReference type="PANTHER" id="PTHR43798">
    <property type="entry name" value="MONOACYLGLYCEROL LIPASE"/>
    <property type="match status" value="1"/>
</dbReference>
<keyword evidence="6" id="KW-1185">Reference proteome</keyword>
<dbReference type="InterPro" id="IPR029058">
    <property type="entry name" value="AB_hydrolase_fold"/>
</dbReference>
<feature type="domain" description="AB hydrolase-1" evidence="4">
    <location>
        <begin position="54"/>
        <end position="290"/>
    </location>
</feature>
<dbReference type="InterPro" id="IPR002410">
    <property type="entry name" value="Peptidase_S33"/>
</dbReference>
<dbReference type="Pfam" id="PF00561">
    <property type="entry name" value="Abhydrolase_1"/>
    <property type="match status" value="1"/>
</dbReference>
<reference evidence="5 6" key="1">
    <citation type="submission" date="2022-10" db="EMBL/GenBank/DDBJ databases">
        <title>Kaistella sp. BT-6-1-3.</title>
        <authorList>
            <person name="Ai J."/>
            <person name="Deng Z."/>
        </authorList>
    </citation>
    <scope>NUCLEOTIDE SEQUENCE [LARGE SCALE GENOMIC DNA]</scope>
    <source>
        <strain evidence="5 6">BT6-1-3</strain>
    </source>
</reference>
<dbReference type="PRINTS" id="PR00793">
    <property type="entry name" value="PROAMNOPTASE"/>
</dbReference>
<dbReference type="EMBL" id="JAPCHZ010000004">
    <property type="protein sequence ID" value="MCW4452003.1"/>
    <property type="molecule type" value="Genomic_DNA"/>
</dbReference>
<dbReference type="Proteomes" id="UP001209107">
    <property type="component" value="Unassembled WGS sequence"/>
</dbReference>
<evidence type="ECO:0000259" key="4">
    <source>
        <dbReference type="Pfam" id="PF00561"/>
    </source>
</evidence>
<comment type="caution">
    <text evidence="5">The sequence shown here is derived from an EMBL/GenBank/DDBJ whole genome shotgun (WGS) entry which is preliminary data.</text>
</comment>
<sequence length="306" mass="34216">MITKYLSAVLIVLAQLFLAQTISKKAETTTPFFTETSDGTKLFTKVSGTGDLCIYVHGGPGMWSDSFENLKGNRLETHLKMVYYDQRGSGRSGASATNDYSVNRMVEDIEDIRKKLGADKVYLMAHSFGGIIATSYAAKYGSHLKGLILVSSTLYLNDSVMSQVLYANQLTGSKIEIKDGQYMPALGEAMGKLNDKGLMYKLLSDSKVNMDTLNKIDEKRPEENGFRNNVWNISEYYGDFTKLTPGIKVPVLVVTGTQDHAVGPEHYKLFKFPNQRVAKINGGHLLYYENNEEFVKSVFSFIEKER</sequence>
<dbReference type="GO" id="GO:0016787">
    <property type="term" value="F:hydrolase activity"/>
    <property type="evidence" value="ECO:0007669"/>
    <property type="project" value="UniProtKB-KW"/>
</dbReference>
<dbReference type="RefSeq" id="WP_265144171.1">
    <property type="nucleotide sequence ID" value="NZ_JAPCHZ010000004.1"/>
</dbReference>
<dbReference type="Gene3D" id="3.40.50.1820">
    <property type="entry name" value="alpha/beta hydrolase"/>
    <property type="match status" value="1"/>
</dbReference>
<evidence type="ECO:0000313" key="5">
    <source>
        <dbReference type="EMBL" id="MCW4452003.1"/>
    </source>
</evidence>
<dbReference type="InterPro" id="IPR050266">
    <property type="entry name" value="AB_hydrolase_sf"/>
</dbReference>
<gene>
    <name evidence="5" type="ORF">OK344_07245</name>
</gene>
<comment type="similarity">
    <text evidence="1">Belongs to the peptidase S33 family.</text>
</comment>
<dbReference type="SUPFAM" id="SSF53474">
    <property type="entry name" value="alpha/beta-Hydrolases"/>
    <property type="match status" value="1"/>
</dbReference>
<evidence type="ECO:0000256" key="3">
    <source>
        <dbReference type="SAM" id="SignalP"/>
    </source>
</evidence>
<dbReference type="InterPro" id="IPR000073">
    <property type="entry name" value="AB_hydrolase_1"/>
</dbReference>
<evidence type="ECO:0000313" key="6">
    <source>
        <dbReference type="Proteomes" id="UP001209107"/>
    </source>
</evidence>
<name>A0ABT3JMH9_9FLAO</name>
<proteinExistence type="inferred from homology"/>
<feature type="chain" id="PRO_5045603325" evidence="3">
    <location>
        <begin position="20"/>
        <end position="306"/>
    </location>
</feature>
<evidence type="ECO:0000256" key="1">
    <source>
        <dbReference type="ARBA" id="ARBA00010088"/>
    </source>
</evidence>
<organism evidence="5 6">
    <name type="scientific">Kaistella yananensis</name>
    <dbReference type="NCBI Taxonomy" id="2989820"/>
    <lineage>
        <taxon>Bacteria</taxon>
        <taxon>Pseudomonadati</taxon>
        <taxon>Bacteroidota</taxon>
        <taxon>Flavobacteriia</taxon>
        <taxon>Flavobacteriales</taxon>
        <taxon>Weeksellaceae</taxon>
        <taxon>Chryseobacterium group</taxon>
        <taxon>Kaistella</taxon>
    </lineage>
</organism>